<evidence type="ECO:0000259" key="1">
    <source>
        <dbReference type="Pfam" id="PF01548"/>
    </source>
</evidence>
<sequence length="127" mass="14962">PDADILRKYLSKNYPNGDYHSAYEAGFCGFSPHRELIIQGINNIVINPADVPSTDKERKQKEDKRDSRKIARSLYNNELAAIYVPDMEIEGLRSLVRYRKTLVKEINRYKNRTKSLLYYYGIRICKW</sequence>
<organism evidence="2">
    <name type="scientific">marine sediment metagenome</name>
    <dbReference type="NCBI Taxonomy" id="412755"/>
    <lineage>
        <taxon>unclassified sequences</taxon>
        <taxon>metagenomes</taxon>
        <taxon>ecological metagenomes</taxon>
    </lineage>
</organism>
<dbReference type="PANTHER" id="PTHR33055">
    <property type="entry name" value="TRANSPOSASE FOR INSERTION SEQUENCE ELEMENT IS1111A"/>
    <property type="match status" value="1"/>
</dbReference>
<comment type="caution">
    <text evidence="2">The sequence shown here is derived from an EMBL/GenBank/DDBJ whole genome shotgun (WGS) entry which is preliminary data.</text>
</comment>
<dbReference type="InterPro" id="IPR047650">
    <property type="entry name" value="Transpos_IS110"/>
</dbReference>
<reference evidence="2" key="1">
    <citation type="journal article" date="2015" name="Nature">
        <title>Complex archaea that bridge the gap between prokaryotes and eukaryotes.</title>
        <authorList>
            <person name="Spang A."/>
            <person name="Saw J.H."/>
            <person name="Jorgensen S.L."/>
            <person name="Zaremba-Niedzwiedzka K."/>
            <person name="Martijn J."/>
            <person name="Lind A.E."/>
            <person name="van Eijk R."/>
            <person name="Schleper C."/>
            <person name="Guy L."/>
            <person name="Ettema T.J."/>
        </authorList>
    </citation>
    <scope>NUCLEOTIDE SEQUENCE</scope>
</reference>
<dbReference type="InterPro" id="IPR002525">
    <property type="entry name" value="Transp_IS110-like_N"/>
</dbReference>
<dbReference type="GO" id="GO:0003677">
    <property type="term" value="F:DNA binding"/>
    <property type="evidence" value="ECO:0007669"/>
    <property type="project" value="InterPro"/>
</dbReference>
<dbReference type="EMBL" id="LAZR01015332">
    <property type="protein sequence ID" value="KKM13654.1"/>
    <property type="molecule type" value="Genomic_DNA"/>
</dbReference>
<gene>
    <name evidence="2" type="ORF">LCGC14_1714030</name>
</gene>
<proteinExistence type="predicted"/>
<protein>
    <recommendedName>
        <fullName evidence="1">Transposase IS110-like N-terminal domain-containing protein</fullName>
    </recommendedName>
</protein>
<feature type="domain" description="Transposase IS110-like N-terminal" evidence="1">
    <location>
        <begin position="39"/>
        <end position="118"/>
    </location>
</feature>
<name>A0A0F9I1S9_9ZZZZ</name>
<dbReference type="AlphaFoldDB" id="A0A0F9I1S9"/>
<evidence type="ECO:0000313" key="2">
    <source>
        <dbReference type="EMBL" id="KKM13654.1"/>
    </source>
</evidence>
<accession>A0A0F9I1S9</accession>
<feature type="non-terminal residue" evidence="2">
    <location>
        <position position="1"/>
    </location>
</feature>
<dbReference type="GO" id="GO:0006313">
    <property type="term" value="P:DNA transposition"/>
    <property type="evidence" value="ECO:0007669"/>
    <property type="project" value="InterPro"/>
</dbReference>
<dbReference type="Pfam" id="PF01548">
    <property type="entry name" value="DEDD_Tnp_IS110"/>
    <property type="match status" value="1"/>
</dbReference>
<dbReference type="GO" id="GO:0004803">
    <property type="term" value="F:transposase activity"/>
    <property type="evidence" value="ECO:0007669"/>
    <property type="project" value="InterPro"/>
</dbReference>